<feature type="transmembrane region" description="Helical" evidence="2">
    <location>
        <begin position="116"/>
        <end position="134"/>
    </location>
</feature>
<dbReference type="EMBL" id="CP037920">
    <property type="protein sequence ID" value="QDT98370.1"/>
    <property type="molecule type" value="Genomic_DNA"/>
</dbReference>
<feature type="compositionally biased region" description="Basic and acidic residues" evidence="1">
    <location>
        <begin position="155"/>
        <end position="172"/>
    </location>
</feature>
<feature type="transmembrane region" description="Helical" evidence="2">
    <location>
        <begin position="25"/>
        <end position="45"/>
    </location>
</feature>
<dbReference type="RefSeq" id="WP_144986971.1">
    <property type="nucleotide sequence ID" value="NZ_CP037920.1"/>
</dbReference>
<evidence type="ECO:0000256" key="1">
    <source>
        <dbReference type="SAM" id="MobiDB-lite"/>
    </source>
</evidence>
<evidence type="ECO:0000313" key="3">
    <source>
        <dbReference type="EMBL" id="QDT98370.1"/>
    </source>
</evidence>
<organism evidence="3 4">
    <name type="scientific">Gimesia aquarii</name>
    <dbReference type="NCBI Taxonomy" id="2527964"/>
    <lineage>
        <taxon>Bacteria</taxon>
        <taxon>Pseudomonadati</taxon>
        <taxon>Planctomycetota</taxon>
        <taxon>Planctomycetia</taxon>
        <taxon>Planctomycetales</taxon>
        <taxon>Planctomycetaceae</taxon>
        <taxon>Gimesia</taxon>
    </lineage>
</organism>
<keyword evidence="2" id="KW-0472">Membrane</keyword>
<protein>
    <submittedName>
        <fullName evidence="3">Uncharacterized protein</fullName>
    </submittedName>
</protein>
<name>A0A517VZG7_9PLAN</name>
<dbReference type="KEGG" id="gaw:V144x_38560"/>
<evidence type="ECO:0000313" key="4">
    <source>
        <dbReference type="Proteomes" id="UP000318704"/>
    </source>
</evidence>
<feature type="region of interest" description="Disordered" evidence="1">
    <location>
        <begin position="155"/>
        <end position="180"/>
    </location>
</feature>
<sequence>MEETKRSINQIKNRTIQGKSSRLRWLFPFFMIGVSFILASVLLLMRATGIFQVQQSFLPLVTLGGLLSCFSLATLLLIRSQRLMDLSQSQKYSLTLVLILPVLGGMFAALPDGQLTSVGGWGLITVYFLAFAGVHELIEREAAALAASENFPTELQHEEGQQFSQHDQERHISSPKQTLVTEETSVETPALIDESNEALLKVLPELSTDSTHEVIEFDEEQENRSQWMSRMTEPDGSEVIEGGTLVQFARNQKVSVVHIGLFPPLSGDLSISCDSEVGAAIRTRILEIRGYGISIEVKRGDNLEEEFETYLYYRICNDKLDEEVA</sequence>
<dbReference type="AlphaFoldDB" id="A0A517VZG7"/>
<reference evidence="3 4" key="1">
    <citation type="submission" date="2019-03" db="EMBL/GenBank/DDBJ databases">
        <title>Deep-cultivation of Planctomycetes and their phenomic and genomic characterization uncovers novel biology.</title>
        <authorList>
            <person name="Wiegand S."/>
            <person name="Jogler M."/>
            <person name="Boedeker C."/>
            <person name="Pinto D."/>
            <person name="Vollmers J."/>
            <person name="Rivas-Marin E."/>
            <person name="Kohn T."/>
            <person name="Peeters S.H."/>
            <person name="Heuer A."/>
            <person name="Rast P."/>
            <person name="Oberbeckmann S."/>
            <person name="Bunk B."/>
            <person name="Jeske O."/>
            <person name="Meyerdierks A."/>
            <person name="Storesund J.E."/>
            <person name="Kallscheuer N."/>
            <person name="Luecker S."/>
            <person name="Lage O.M."/>
            <person name="Pohl T."/>
            <person name="Merkel B.J."/>
            <person name="Hornburger P."/>
            <person name="Mueller R.-W."/>
            <person name="Bruemmer F."/>
            <person name="Labrenz M."/>
            <person name="Spormann A.M."/>
            <person name="Op den Camp H."/>
            <person name="Overmann J."/>
            <person name="Amann R."/>
            <person name="Jetten M.S.M."/>
            <person name="Mascher T."/>
            <person name="Medema M.H."/>
            <person name="Devos D.P."/>
            <person name="Kaster A.-K."/>
            <person name="Ovreas L."/>
            <person name="Rohde M."/>
            <person name="Galperin M.Y."/>
            <person name="Jogler C."/>
        </authorList>
    </citation>
    <scope>NUCLEOTIDE SEQUENCE [LARGE SCALE GENOMIC DNA]</scope>
    <source>
        <strain evidence="3 4">V144</strain>
    </source>
</reference>
<evidence type="ECO:0000256" key="2">
    <source>
        <dbReference type="SAM" id="Phobius"/>
    </source>
</evidence>
<keyword evidence="2" id="KW-1133">Transmembrane helix</keyword>
<dbReference type="Proteomes" id="UP000318704">
    <property type="component" value="Chromosome"/>
</dbReference>
<keyword evidence="2" id="KW-0812">Transmembrane</keyword>
<proteinExistence type="predicted"/>
<gene>
    <name evidence="3" type="ORF">V144x_38560</name>
</gene>
<feature type="transmembrane region" description="Helical" evidence="2">
    <location>
        <begin position="57"/>
        <end position="80"/>
    </location>
</feature>
<feature type="transmembrane region" description="Helical" evidence="2">
    <location>
        <begin position="92"/>
        <end position="110"/>
    </location>
</feature>
<accession>A0A517VZG7</accession>